<name>A0A0U4C5P2_9BACT</name>
<keyword evidence="5" id="KW-1185">Reference proteome</keyword>
<dbReference type="RefSeq" id="WP_068193191.1">
    <property type="nucleotide sequence ID" value="NZ_CP013909.1"/>
</dbReference>
<sequence length="678" mass="73044">MNSLFSKLSWALAASLHLLMAGSASAQKRFELADIAKTVGVGDPQLSPDGKSILVVVSRANFATNRNDAEVVLVDVANGQQRVLVAGRPTVKQPRWSPTGDQVAFLARTGTGKDAHTQLFVQPLPTGEPVQLTTAAENVQLYSWRPDGKALAYSAADAPTNAAEVARGNDSFDVGNGSVTLTAPPTPDHLWLVSAAGNQPAQRLTSGPGGLPDDSSAPFAWAPDGRTIACVLRPSAQTGDQETTVCTLDVATGTVRPLPGSPHRVDLPAFSPDGRWISYQTPREPPFFESLDFDVVPAAGGKSRHLGRALDRNLQRAVWSPDSKSLFVGGNDGASVSIWQQGLNGSSRKLKLGAVSPNGSYWVEMAVGRRNAVAITANEPGRPAELYYLASPTAPPRRLTDVNHETAALPLGRMEAVEWASDNLRPNGILTYPPDFDASKKYPLVLMMHGGPSNASRLGFYGLGQAVAARGYVVFQPNYRGSDNLGYAFQRAIREDAGAGPGRDVLAGIAMLEQRGWVDSTRIALSGASYGGFMTTWLMGESRRWRCAVAAAPVTDLLDSYNLSDNNIANAGHYGPSPWRSAQNLERYRAQSPLSRAGRWRTPTLILHNVNDFRVPITNSYKLYHALQDNGVAVRFVAFPIAAHTPSDPVRLREWNRLWVDWLDQYLQPEAATAAPGK</sequence>
<dbReference type="GO" id="GO:0004252">
    <property type="term" value="F:serine-type endopeptidase activity"/>
    <property type="evidence" value="ECO:0007669"/>
    <property type="project" value="TreeGrafter"/>
</dbReference>
<evidence type="ECO:0000256" key="2">
    <source>
        <dbReference type="SAM" id="SignalP"/>
    </source>
</evidence>
<keyword evidence="2" id="KW-0732">Signal</keyword>
<evidence type="ECO:0000259" key="3">
    <source>
        <dbReference type="Pfam" id="PF00326"/>
    </source>
</evidence>
<feature type="chain" id="PRO_5006847302" description="Peptidase S9 prolyl oligopeptidase catalytic domain-containing protein" evidence="2">
    <location>
        <begin position="27"/>
        <end position="678"/>
    </location>
</feature>
<protein>
    <recommendedName>
        <fullName evidence="3">Peptidase S9 prolyl oligopeptidase catalytic domain-containing protein</fullName>
    </recommendedName>
</protein>
<dbReference type="STRING" id="1411621.AUC43_11120"/>
<dbReference type="Proteomes" id="UP000059542">
    <property type="component" value="Chromosome"/>
</dbReference>
<evidence type="ECO:0000313" key="4">
    <source>
        <dbReference type="EMBL" id="ALW85592.1"/>
    </source>
</evidence>
<dbReference type="SUPFAM" id="SSF82171">
    <property type="entry name" value="DPP6 N-terminal domain-like"/>
    <property type="match status" value="1"/>
</dbReference>
<dbReference type="EMBL" id="CP013909">
    <property type="protein sequence ID" value="ALW85592.1"/>
    <property type="molecule type" value="Genomic_DNA"/>
</dbReference>
<dbReference type="InterPro" id="IPR011042">
    <property type="entry name" value="6-blade_b-propeller_TolB-like"/>
</dbReference>
<gene>
    <name evidence="4" type="ORF">AUC43_11120</name>
</gene>
<dbReference type="InterPro" id="IPR001375">
    <property type="entry name" value="Peptidase_S9_cat"/>
</dbReference>
<evidence type="ECO:0000313" key="5">
    <source>
        <dbReference type="Proteomes" id="UP000059542"/>
    </source>
</evidence>
<dbReference type="Gene3D" id="2.120.10.30">
    <property type="entry name" value="TolB, C-terminal domain"/>
    <property type="match status" value="2"/>
</dbReference>
<dbReference type="Gene3D" id="3.40.50.1820">
    <property type="entry name" value="alpha/beta hydrolase"/>
    <property type="match status" value="1"/>
</dbReference>
<reference evidence="4 5" key="1">
    <citation type="submission" date="2015-12" db="EMBL/GenBank/DDBJ databases">
        <authorList>
            <person name="Shamseldin A."/>
            <person name="Moawad H."/>
            <person name="Abd El-Rahim W.M."/>
            <person name="Sadowsky M.J."/>
        </authorList>
    </citation>
    <scope>NUCLEOTIDE SEQUENCE [LARGE SCALE GENOMIC DNA]</scope>
    <source>
        <strain evidence="4 5">DG5B</strain>
    </source>
</reference>
<proteinExistence type="predicted"/>
<dbReference type="KEGG" id="hyg:AUC43_11120"/>
<dbReference type="PANTHER" id="PTHR42776">
    <property type="entry name" value="SERINE PEPTIDASE S9 FAMILY MEMBER"/>
    <property type="match status" value="1"/>
</dbReference>
<dbReference type="OrthoDB" id="9812921at2"/>
<evidence type="ECO:0000256" key="1">
    <source>
        <dbReference type="ARBA" id="ARBA00022801"/>
    </source>
</evidence>
<dbReference type="PANTHER" id="PTHR42776:SF27">
    <property type="entry name" value="DIPEPTIDYL PEPTIDASE FAMILY MEMBER 6"/>
    <property type="match status" value="1"/>
</dbReference>
<feature type="signal peptide" evidence="2">
    <location>
        <begin position="1"/>
        <end position="26"/>
    </location>
</feature>
<dbReference type="Pfam" id="PF00326">
    <property type="entry name" value="Peptidase_S9"/>
    <property type="match status" value="1"/>
</dbReference>
<keyword evidence="1" id="KW-0378">Hydrolase</keyword>
<feature type="domain" description="Peptidase S9 prolyl oligopeptidase catalytic" evidence="3">
    <location>
        <begin position="465"/>
        <end position="668"/>
    </location>
</feature>
<accession>A0A0U4C5P2</accession>
<dbReference type="InterPro" id="IPR029058">
    <property type="entry name" value="AB_hydrolase_fold"/>
</dbReference>
<organism evidence="4 5">
    <name type="scientific">Hymenobacter sedentarius</name>
    <dbReference type="NCBI Taxonomy" id="1411621"/>
    <lineage>
        <taxon>Bacteria</taxon>
        <taxon>Pseudomonadati</taxon>
        <taxon>Bacteroidota</taxon>
        <taxon>Cytophagia</taxon>
        <taxon>Cytophagales</taxon>
        <taxon>Hymenobacteraceae</taxon>
        <taxon>Hymenobacter</taxon>
    </lineage>
</organism>
<dbReference type="SUPFAM" id="SSF53474">
    <property type="entry name" value="alpha/beta-Hydrolases"/>
    <property type="match status" value="1"/>
</dbReference>
<dbReference type="AlphaFoldDB" id="A0A0U4C5P2"/>
<dbReference type="GO" id="GO:0006508">
    <property type="term" value="P:proteolysis"/>
    <property type="evidence" value="ECO:0007669"/>
    <property type="project" value="InterPro"/>
</dbReference>